<feature type="compositionally biased region" description="Basic and acidic residues" evidence="2">
    <location>
        <begin position="578"/>
        <end position="617"/>
    </location>
</feature>
<feature type="coiled-coil region" evidence="1">
    <location>
        <begin position="708"/>
        <end position="831"/>
    </location>
</feature>
<proteinExistence type="predicted"/>
<dbReference type="InterPro" id="IPR052602">
    <property type="entry name" value="Growth_transcription_reg"/>
</dbReference>
<reference evidence="3 4" key="1">
    <citation type="journal article" date="2020" name="G3 (Bethesda)">
        <title>Improved Reference Genome for Cyclotella cryptica CCMP332, a Model for Cell Wall Morphogenesis, Salinity Adaptation, and Lipid Production in Diatoms (Bacillariophyta).</title>
        <authorList>
            <person name="Roberts W.R."/>
            <person name="Downey K.M."/>
            <person name="Ruck E.C."/>
            <person name="Traller J.C."/>
            <person name="Alverson A.J."/>
        </authorList>
    </citation>
    <scope>NUCLEOTIDE SEQUENCE [LARGE SCALE GENOMIC DNA]</scope>
    <source>
        <strain evidence="3 4">CCMP332</strain>
    </source>
</reference>
<feature type="compositionally biased region" description="Basic and acidic residues" evidence="2">
    <location>
        <begin position="540"/>
        <end position="569"/>
    </location>
</feature>
<feature type="region of interest" description="Disordered" evidence="2">
    <location>
        <begin position="540"/>
        <end position="617"/>
    </location>
</feature>
<name>A0ABD3Q4Q2_9STRA</name>
<feature type="compositionally biased region" description="Acidic residues" evidence="2">
    <location>
        <begin position="202"/>
        <end position="213"/>
    </location>
</feature>
<dbReference type="PANTHER" id="PTHR46515">
    <property type="entry name" value="TATA ELEMENT MODULATORY FACTOR TMF1"/>
    <property type="match status" value="1"/>
</dbReference>
<feature type="region of interest" description="Disordered" evidence="2">
    <location>
        <begin position="329"/>
        <end position="382"/>
    </location>
</feature>
<keyword evidence="1" id="KW-0175">Coiled coil</keyword>
<feature type="compositionally biased region" description="Gly residues" evidence="2">
    <location>
        <begin position="188"/>
        <end position="200"/>
    </location>
</feature>
<dbReference type="PANTHER" id="PTHR46515:SF1">
    <property type="entry name" value="TATA ELEMENT MODULATORY FACTOR"/>
    <property type="match status" value="1"/>
</dbReference>
<feature type="compositionally biased region" description="Polar residues" evidence="2">
    <location>
        <begin position="357"/>
        <end position="378"/>
    </location>
</feature>
<evidence type="ECO:0000313" key="4">
    <source>
        <dbReference type="Proteomes" id="UP001516023"/>
    </source>
</evidence>
<feature type="region of interest" description="Disordered" evidence="2">
    <location>
        <begin position="146"/>
        <end position="281"/>
    </location>
</feature>
<evidence type="ECO:0000256" key="1">
    <source>
        <dbReference type="SAM" id="Coils"/>
    </source>
</evidence>
<evidence type="ECO:0000256" key="2">
    <source>
        <dbReference type="SAM" id="MobiDB-lite"/>
    </source>
</evidence>
<feature type="compositionally biased region" description="Polar residues" evidence="2">
    <location>
        <begin position="254"/>
        <end position="277"/>
    </location>
</feature>
<dbReference type="EMBL" id="JABMIG020000075">
    <property type="protein sequence ID" value="KAL3795011.1"/>
    <property type="molecule type" value="Genomic_DNA"/>
</dbReference>
<sequence length="1012" mass="113908">MVYCRRLYICIVLYHFITIPAPRLHWHYHHISKPPKAKMWNVSLGALAQKAKEAAARLESHLDDSIGIADDSLFGNKNNTASESVPLGALGTTREEIHDDLNEEDDFFSDTHHEDLLGQHSQQQVENGNLGDSVLEHVSSPMAKNIDVSADDGDDFFGEEGRGESYTDAQPTEVSEINDEEEVDFGVGDAGEGDGWGGGEDIPLDEEEDLVVDEQDKQPVTELYFERTSVEVGKNEAGETSNDFDHDTEPFSLQHVSSSTNQEIIEQSASEEGSTIVSMPPINVDVVEDSHEDEVEKPIVEAEYLRTDDTFPTDHVESQDVTEIEEFAEVVPLNNDHKPRESSSEQEPLGEVVENENVATSPPITVNESPAVSTTAMSSGMDETEKLQFLETISQLESQLLHREEQLASKSEQITSLTMQQESEITKLRQVISETKEEAKKRILKAKERVEEMQTKLSEAVRRAEAAGGDSHEQSEIIAALRAEGEQLARKQSQMEQSVRSAKAEARDLAEQVQIQKEGRETALQKIEVLENEIKSLKDELASARKGESQSKKLESDLVAVKEESEKQRASNLGLEQQLRELREENKTLRKSVEDAKAGAALESEREASKLRKERDDMLSDLESKLRTSEREANVREDALRHEVSELRKRWQDAVRRAEDLSMDVQHSTAPLLRQLESTERQNRARASAWAELETKLRSDLEEHVIQLERMTKERNDFRASEKRLQRTLTEKEDEIASLQETIDVLSSTVEASEVKVKELEEQVRQAIQEKVKFEKQASEGVAKVRSELMKSMVESEETYRSQIETLEAEIADERQRRDNLIKQLDALAENVKTVEFSHTRGMSAGEQSSSEKEKRLLATTNQASILHDTLLGMDSDNDDGEEEDDIFNLQGGSFAAMEQLSQGLKGAKLELEALRNQLATSEESRESLIAELAETRQAAEKLPLFESKVCELTMEVKLKDMEIKGLQDDIADVRFLYRQQLDALLEEKAADSNLVTPLEEEEKLPFDVNAD</sequence>
<protein>
    <recommendedName>
        <fullName evidence="5">TATA element modulatory factor 1 TATA binding domain-containing protein</fullName>
    </recommendedName>
</protein>
<keyword evidence="4" id="KW-1185">Reference proteome</keyword>
<evidence type="ECO:0000313" key="3">
    <source>
        <dbReference type="EMBL" id="KAL3795011.1"/>
    </source>
</evidence>
<feature type="coiled-coil region" evidence="1">
    <location>
        <begin position="898"/>
        <end position="939"/>
    </location>
</feature>
<dbReference type="Proteomes" id="UP001516023">
    <property type="component" value="Unassembled WGS sequence"/>
</dbReference>
<feature type="compositionally biased region" description="Acidic residues" evidence="2">
    <location>
        <begin position="149"/>
        <end position="158"/>
    </location>
</feature>
<evidence type="ECO:0008006" key="5">
    <source>
        <dbReference type="Google" id="ProtNLM"/>
    </source>
</evidence>
<feature type="compositionally biased region" description="Basic and acidic residues" evidence="2">
    <location>
        <begin position="214"/>
        <end position="249"/>
    </location>
</feature>
<feature type="coiled-coil region" evidence="1">
    <location>
        <begin position="393"/>
        <end position="467"/>
    </location>
</feature>
<organism evidence="3 4">
    <name type="scientific">Cyclotella cryptica</name>
    <dbReference type="NCBI Taxonomy" id="29204"/>
    <lineage>
        <taxon>Eukaryota</taxon>
        <taxon>Sar</taxon>
        <taxon>Stramenopiles</taxon>
        <taxon>Ochrophyta</taxon>
        <taxon>Bacillariophyta</taxon>
        <taxon>Coscinodiscophyceae</taxon>
        <taxon>Thalassiosirophycidae</taxon>
        <taxon>Stephanodiscales</taxon>
        <taxon>Stephanodiscaceae</taxon>
        <taxon>Cyclotella</taxon>
    </lineage>
</organism>
<comment type="caution">
    <text evidence="3">The sequence shown here is derived from an EMBL/GenBank/DDBJ whole genome shotgun (WGS) entry which is preliminary data.</text>
</comment>
<dbReference type="AlphaFoldDB" id="A0ABD3Q4Q2"/>
<accession>A0ABD3Q4Q2</accession>
<gene>
    <name evidence="3" type="ORF">HJC23_006332</name>
</gene>